<evidence type="ECO:0000256" key="2">
    <source>
        <dbReference type="ARBA" id="ARBA00007572"/>
    </source>
</evidence>
<comment type="caution">
    <text evidence="13">The sequence shown here is derived from an EMBL/GenBank/DDBJ whole genome shotgun (WGS) entry which is preliminary data.</text>
</comment>
<dbReference type="PANTHER" id="PTHR45674">
    <property type="entry name" value="DNA LIGASE 1/3 FAMILY MEMBER"/>
    <property type="match status" value="1"/>
</dbReference>
<dbReference type="InterPro" id="IPR012310">
    <property type="entry name" value="DNA_ligase_ATP-dep_cent"/>
</dbReference>
<keyword evidence="14" id="KW-1185">Reference proteome</keyword>
<dbReference type="Pfam" id="PF04675">
    <property type="entry name" value="DNA_ligase_A_N"/>
    <property type="match status" value="1"/>
</dbReference>
<dbReference type="PANTHER" id="PTHR45674:SF9">
    <property type="entry name" value="DNA LIGASE 3"/>
    <property type="match status" value="1"/>
</dbReference>
<dbReference type="Gene3D" id="2.40.50.140">
    <property type="entry name" value="Nucleic acid-binding proteins"/>
    <property type="match status" value="1"/>
</dbReference>
<dbReference type="CDD" id="cd07900">
    <property type="entry name" value="Adenylation_DNA_ligase_I_Euk"/>
    <property type="match status" value="1"/>
</dbReference>
<dbReference type="GO" id="GO:0006281">
    <property type="term" value="P:DNA repair"/>
    <property type="evidence" value="ECO:0007669"/>
    <property type="project" value="UniProtKB-KW"/>
</dbReference>
<dbReference type="SUPFAM" id="SSF117018">
    <property type="entry name" value="ATP-dependent DNA ligase DNA-binding domain"/>
    <property type="match status" value="1"/>
</dbReference>
<dbReference type="Proteomes" id="UP000567179">
    <property type="component" value="Unassembled WGS sequence"/>
</dbReference>
<dbReference type="InterPro" id="IPR000977">
    <property type="entry name" value="DNA_ligase_ATP-dep"/>
</dbReference>
<evidence type="ECO:0000313" key="14">
    <source>
        <dbReference type="Proteomes" id="UP000567179"/>
    </source>
</evidence>
<dbReference type="GO" id="GO:0005634">
    <property type="term" value="C:nucleus"/>
    <property type="evidence" value="ECO:0007669"/>
    <property type="project" value="UniProtKB-SubCell"/>
</dbReference>
<dbReference type="SUPFAM" id="SSF50249">
    <property type="entry name" value="Nucleic acid-binding proteins"/>
    <property type="match status" value="1"/>
</dbReference>
<feature type="region of interest" description="Disordered" evidence="11">
    <location>
        <begin position="50"/>
        <end position="133"/>
    </location>
</feature>
<dbReference type="SUPFAM" id="SSF56091">
    <property type="entry name" value="DNA ligase/mRNA capping enzyme, catalytic domain"/>
    <property type="match status" value="1"/>
</dbReference>
<dbReference type="InterPro" id="IPR012309">
    <property type="entry name" value="DNA_ligase_ATP-dep_C"/>
</dbReference>
<dbReference type="PROSITE" id="PS00697">
    <property type="entry name" value="DNA_LIGASE_A1"/>
    <property type="match status" value="1"/>
</dbReference>
<feature type="compositionally biased region" description="Acidic residues" evidence="11">
    <location>
        <begin position="826"/>
        <end position="848"/>
    </location>
</feature>
<gene>
    <name evidence="13" type="ORF">D9619_002019</name>
</gene>
<dbReference type="Gene3D" id="3.30.470.30">
    <property type="entry name" value="DNA ligase/mRNA capping enzyme"/>
    <property type="match status" value="1"/>
</dbReference>
<reference evidence="13 14" key="1">
    <citation type="journal article" date="2020" name="ISME J.">
        <title>Uncovering the hidden diversity of litter-decomposition mechanisms in mushroom-forming fungi.</title>
        <authorList>
            <person name="Floudas D."/>
            <person name="Bentzer J."/>
            <person name="Ahren D."/>
            <person name="Johansson T."/>
            <person name="Persson P."/>
            <person name="Tunlid A."/>
        </authorList>
    </citation>
    <scope>NUCLEOTIDE SEQUENCE [LARGE SCALE GENOMIC DNA]</scope>
    <source>
        <strain evidence="13 14">CBS 101986</strain>
    </source>
</reference>
<keyword evidence="6 9" id="KW-0067">ATP-binding</keyword>
<sequence>MPKRTAESSSPTKNKRTKLQADQRQLDAFFSSPKAVKSLPASVPAAQPAFVQGSSKHLSTPGKPAVTPLQKTEIIDVDELESDDNADTAGAAFAPAPVTPSPKKPRAVREESSKPSPVRSPAKRKEPTVHIDPDQFAALDVDPNTYDPTKQPTTSSAAPYSLLTHALVALSQTRSRIAIINILTNLLRTIIAQHPSSLLPAVYLLSNSLAPQFVALELGLGSSILTRSIRQISGLSAPALKKLYNTTGDPGDVAFAAKSNIRTLIPHPSLTIPGVYDSLRKIAKCSGQGAAKEKQKIVEKLLLSARGEEVRYLTRTLCQNLRVGAVRTSILTALARAVVLTPPSSSGEQTDTSTQALSKEDQMAVFKNAESLLKQVYVKHPAYDDIIPAVLDQGLISLAERVPLSVGIPLLPMLGSPTRSLDEIYHRLGDSPFSAEFKYDGQRAQIHAFRNAKQVVEVSLFSRHLENMTSKYPDVVNFVKLQFESSETLQSFIIDAEVVAVDPTTGALKSFQDLSGRARKDVNIKDVQVAVCIYAFDLMYLNSESLLNRTFRERRALLRTTFQPRKAPQDDRTMSMFDFVEDCESSDRSVIEEFMLKAVENRCEGLMIKLLDDVKVETEETTEKKTRLKSLPSTYEPDVRTQGWLKLKKDYIDSMGDSIDVIPVGAWHGNGRKAKWWSPVLFALWNPDTGRPVALCKCMSGFTDAFYISLRETYTPGSDNCSTKPLWECDFGGFRPDVYFKPREVWEMRGADITESPVSPAALGLTSSSRGLSIRFPRFIRTREDKGIEQASTPVFLVDIWRSQQGKPKASRGGNDEGDLINVVEGDSDGEIGEEEEDSSEGMDFEDD</sequence>
<feature type="compositionally biased region" description="Acidic residues" evidence="11">
    <location>
        <begin position="75"/>
        <end position="86"/>
    </location>
</feature>
<dbReference type="Pfam" id="PF01068">
    <property type="entry name" value="DNA_ligase_A_M"/>
    <property type="match status" value="1"/>
</dbReference>
<comment type="similarity">
    <text evidence="2 10">Belongs to the ATP-dependent DNA ligase family.</text>
</comment>
<dbReference type="NCBIfam" id="TIGR00574">
    <property type="entry name" value="dnl1"/>
    <property type="match status" value="1"/>
</dbReference>
<keyword evidence="9" id="KW-0227">DNA damage</keyword>
<dbReference type="EMBL" id="JAACJJ010000028">
    <property type="protein sequence ID" value="KAF5322738.1"/>
    <property type="molecule type" value="Genomic_DNA"/>
</dbReference>
<dbReference type="InterPro" id="IPR016059">
    <property type="entry name" value="DNA_ligase_ATP-dep_CS"/>
</dbReference>
<dbReference type="Gene3D" id="1.10.3260.10">
    <property type="entry name" value="DNA ligase, ATP-dependent, N-terminal domain"/>
    <property type="match status" value="1"/>
</dbReference>
<dbReference type="CDD" id="cd07969">
    <property type="entry name" value="OBF_DNA_ligase_I"/>
    <property type="match status" value="1"/>
</dbReference>
<keyword evidence="4" id="KW-0235">DNA replication</keyword>
<feature type="compositionally biased region" description="Basic and acidic residues" evidence="11">
    <location>
        <begin position="123"/>
        <end position="133"/>
    </location>
</feature>
<dbReference type="InterPro" id="IPR036599">
    <property type="entry name" value="DNA_ligase_N_sf"/>
</dbReference>
<evidence type="ECO:0000313" key="13">
    <source>
        <dbReference type="EMBL" id="KAF5322738.1"/>
    </source>
</evidence>
<organism evidence="13 14">
    <name type="scientific">Psilocybe cf. subviscida</name>
    <dbReference type="NCBI Taxonomy" id="2480587"/>
    <lineage>
        <taxon>Eukaryota</taxon>
        <taxon>Fungi</taxon>
        <taxon>Dikarya</taxon>
        <taxon>Basidiomycota</taxon>
        <taxon>Agaricomycotina</taxon>
        <taxon>Agaricomycetes</taxon>
        <taxon>Agaricomycetidae</taxon>
        <taxon>Agaricales</taxon>
        <taxon>Agaricineae</taxon>
        <taxon>Strophariaceae</taxon>
        <taxon>Psilocybe</taxon>
    </lineage>
</organism>
<keyword evidence="9" id="KW-0234">DNA repair</keyword>
<evidence type="ECO:0000259" key="12">
    <source>
        <dbReference type="PROSITE" id="PS50160"/>
    </source>
</evidence>
<dbReference type="InterPro" id="IPR050191">
    <property type="entry name" value="ATP-dep_DNA_ligase"/>
</dbReference>
<keyword evidence="9" id="KW-0233">DNA recombination</keyword>
<evidence type="ECO:0000256" key="5">
    <source>
        <dbReference type="ARBA" id="ARBA00022741"/>
    </source>
</evidence>
<comment type="catalytic activity">
    <reaction evidence="8 9">
        <text>ATP + (deoxyribonucleotide)n-3'-hydroxyl + 5'-phospho-(deoxyribonucleotide)m = (deoxyribonucleotide)n+m + AMP + diphosphate.</text>
        <dbReference type="EC" id="6.5.1.1"/>
    </reaction>
</comment>
<evidence type="ECO:0000256" key="7">
    <source>
        <dbReference type="ARBA" id="ARBA00023242"/>
    </source>
</evidence>
<dbReference type="GO" id="GO:0005524">
    <property type="term" value="F:ATP binding"/>
    <property type="evidence" value="ECO:0007669"/>
    <property type="project" value="UniProtKB-KW"/>
</dbReference>
<evidence type="ECO:0000256" key="6">
    <source>
        <dbReference type="ARBA" id="ARBA00022840"/>
    </source>
</evidence>
<comment type="subcellular location">
    <subcellularLocation>
        <location evidence="1">Nucleus</location>
    </subcellularLocation>
</comment>
<feature type="domain" description="ATP-dependent DNA ligase family profile" evidence="12">
    <location>
        <begin position="524"/>
        <end position="686"/>
    </location>
</feature>
<feature type="compositionally biased region" description="Low complexity" evidence="11">
    <location>
        <begin position="87"/>
        <end position="96"/>
    </location>
</feature>
<dbReference type="InterPro" id="IPR012340">
    <property type="entry name" value="NA-bd_OB-fold"/>
</dbReference>
<dbReference type="PROSITE" id="PS50160">
    <property type="entry name" value="DNA_LIGASE_A3"/>
    <property type="match status" value="1"/>
</dbReference>
<accession>A0A8H5F499</accession>
<proteinExistence type="inferred from homology"/>
<dbReference type="GO" id="GO:0006310">
    <property type="term" value="P:DNA recombination"/>
    <property type="evidence" value="ECO:0007669"/>
    <property type="project" value="UniProtKB-KW"/>
</dbReference>
<evidence type="ECO:0000256" key="4">
    <source>
        <dbReference type="ARBA" id="ARBA00022705"/>
    </source>
</evidence>
<evidence type="ECO:0000256" key="8">
    <source>
        <dbReference type="ARBA" id="ARBA00034003"/>
    </source>
</evidence>
<keyword evidence="3 9" id="KW-0436">Ligase</keyword>
<keyword evidence="5 9" id="KW-0547">Nucleotide-binding</keyword>
<evidence type="ECO:0000256" key="10">
    <source>
        <dbReference type="RuleBase" id="RU004196"/>
    </source>
</evidence>
<keyword evidence="7" id="KW-0539">Nucleus</keyword>
<dbReference type="GO" id="GO:0003910">
    <property type="term" value="F:DNA ligase (ATP) activity"/>
    <property type="evidence" value="ECO:0007669"/>
    <property type="project" value="UniProtKB-EC"/>
</dbReference>
<feature type="region of interest" description="Disordered" evidence="11">
    <location>
        <begin position="806"/>
        <end position="848"/>
    </location>
</feature>
<feature type="region of interest" description="Disordered" evidence="11">
    <location>
        <begin position="1"/>
        <end position="24"/>
    </location>
</feature>
<evidence type="ECO:0000256" key="3">
    <source>
        <dbReference type="ARBA" id="ARBA00022598"/>
    </source>
</evidence>
<dbReference type="AlphaFoldDB" id="A0A8H5F499"/>
<dbReference type="Pfam" id="PF04679">
    <property type="entry name" value="DNA_ligase_A_C"/>
    <property type="match status" value="1"/>
</dbReference>
<protein>
    <recommendedName>
        <fullName evidence="9">DNA ligase</fullName>
        <ecNumber evidence="9">6.5.1.1</ecNumber>
    </recommendedName>
</protein>
<dbReference type="OrthoDB" id="206088at2759"/>
<evidence type="ECO:0000256" key="9">
    <source>
        <dbReference type="RuleBase" id="RU000617"/>
    </source>
</evidence>
<dbReference type="FunFam" id="3.30.470.30:FF:000002">
    <property type="entry name" value="DNA ligase"/>
    <property type="match status" value="1"/>
</dbReference>
<evidence type="ECO:0000256" key="1">
    <source>
        <dbReference type="ARBA" id="ARBA00004123"/>
    </source>
</evidence>
<name>A0A8H5F499_9AGAR</name>
<dbReference type="EC" id="6.5.1.1" evidence="9"/>
<dbReference type="GO" id="GO:0071897">
    <property type="term" value="P:DNA biosynthetic process"/>
    <property type="evidence" value="ECO:0007669"/>
    <property type="project" value="InterPro"/>
</dbReference>
<dbReference type="GO" id="GO:0006273">
    <property type="term" value="P:lagging strand elongation"/>
    <property type="evidence" value="ECO:0007669"/>
    <property type="project" value="TreeGrafter"/>
</dbReference>
<dbReference type="InterPro" id="IPR012308">
    <property type="entry name" value="DNA_ligase_ATP-dep_N"/>
</dbReference>
<dbReference type="GO" id="GO:0003677">
    <property type="term" value="F:DNA binding"/>
    <property type="evidence" value="ECO:0007669"/>
    <property type="project" value="InterPro"/>
</dbReference>
<evidence type="ECO:0000256" key="11">
    <source>
        <dbReference type="SAM" id="MobiDB-lite"/>
    </source>
</evidence>